<proteinExistence type="predicted"/>
<reference evidence="2" key="1">
    <citation type="submission" date="2020-07" db="EMBL/GenBank/DDBJ databases">
        <title>Huge and variable diversity of episymbiotic CPR bacteria and DPANN archaea in groundwater ecosystems.</title>
        <authorList>
            <person name="He C.Y."/>
            <person name="Keren R."/>
            <person name="Whittaker M."/>
            <person name="Farag I.F."/>
            <person name="Doudna J."/>
            <person name="Cate J.H.D."/>
            <person name="Banfield J.F."/>
        </authorList>
    </citation>
    <scope>NUCLEOTIDE SEQUENCE</scope>
    <source>
        <strain evidence="2">NC_groundwater_972_Pr1_S-0.2um_49_27</strain>
    </source>
</reference>
<dbReference type="PANTHER" id="PTHR38471">
    <property type="entry name" value="FOUR HELIX BUNDLE PROTEIN"/>
    <property type="match status" value="1"/>
</dbReference>
<dbReference type="InterPro" id="IPR036583">
    <property type="entry name" value="23S_rRNA_IVS_sf"/>
</dbReference>
<organism evidence="2 3">
    <name type="scientific">Candidatus Sungiibacteriota bacterium</name>
    <dbReference type="NCBI Taxonomy" id="2750080"/>
    <lineage>
        <taxon>Bacteria</taxon>
        <taxon>Candidatus Sungiibacteriota</taxon>
    </lineage>
</organism>
<evidence type="ECO:0000313" key="2">
    <source>
        <dbReference type="EMBL" id="MBI3627279.1"/>
    </source>
</evidence>
<gene>
    <name evidence="2" type="ORF">HY220_00810</name>
</gene>
<evidence type="ECO:0000256" key="1">
    <source>
        <dbReference type="SAM" id="MobiDB-lite"/>
    </source>
</evidence>
<dbReference type="Proteomes" id="UP000808388">
    <property type="component" value="Unassembled WGS sequence"/>
</dbReference>
<dbReference type="PIRSF" id="PIRSF035652">
    <property type="entry name" value="CHP02436"/>
    <property type="match status" value="1"/>
</dbReference>
<accession>A0A9D6QRR6</accession>
<dbReference type="SUPFAM" id="SSF158446">
    <property type="entry name" value="IVS-encoded protein-like"/>
    <property type="match status" value="1"/>
</dbReference>
<dbReference type="InterPro" id="IPR012657">
    <property type="entry name" value="23S_rRNA-intervening_sequence"/>
</dbReference>
<feature type="region of interest" description="Disordered" evidence="1">
    <location>
        <begin position="1"/>
        <end position="25"/>
    </location>
</feature>
<dbReference type="Pfam" id="PF05635">
    <property type="entry name" value="23S_rRNA_IVP"/>
    <property type="match status" value="1"/>
</dbReference>
<dbReference type="NCBIfam" id="TIGR02436">
    <property type="entry name" value="four helix bundle protein"/>
    <property type="match status" value="1"/>
</dbReference>
<dbReference type="EMBL" id="JACQCQ010000002">
    <property type="protein sequence ID" value="MBI3627279.1"/>
    <property type="molecule type" value="Genomic_DNA"/>
</dbReference>
<dbReference type="PANTHER" id="PTHR38471:SF2">
    <property type="entry name" value="FOUR HELIX BUNDLE PROTEIN"/>
    <property type="match status" value="1"/>
</dbReference>
<dbReference type="Gene3D" id="1.20.1440.60">
    <property type="entry name" value="23S rRNA-intervening sequence"/>
    <property type="match status" value="1"/>
</dbReference>
<sequence length="136" mass="15794">MQSTKSEARNTKQSEKNNIRNPKQYDLEERTLNFAKRVRNFVKKLPRNISNIEDSKQIIRSSGSIGANYIEANEALSKKDFVIRIKISGKESKETRYWLRLLDNGNNLDLENESDQLIQEATELMMILSSIMRNSL</sequence>
<evidence type="ECO:0000313" key="3">
    <source>
        <dbReference type="Proteomes" id="UP000808388"/>
    </source>
</evidence>
<name>A0A9D6QRR6_9BACT</name>
<comment type="caution">
    <text evidence="2">The sequence shown here is derived from an EMBL/GenBank/DDBJ whole genome shotgun (WGS) entry which is preliminary data.</text>
</comment>
<dbReference type="AlphaFoldDB" id="A0A9D6QRR6"/>
<protein>
    <submittedName>
        <fullName evidence="2">Four helix bundle protein</fullName>
    </submittedName>
</protein>